<reference evidence="2 3" key="1">
    <citation type="submission" date="2019-11" db="EMBL/GenBank/DDBJ databases">
        <title>Pedobacter sp. HMF7647 Genome sequencing and assembly.</title>
        <authorList>
            <person name="Kang H."/>
            <person name="Kim H."/>
            <person name="Joh K."/>
        </authorList>
    </citation>
    <scope>NUCLEOTIDE SEQUENCE [LARGE SCALE GENOMIC DNA]</scope>
    <source>
        <strain evidence="2 3">HMF7647</strain>
    </source>
</reference>
<dbReference type="Pfam" id="PF13566">
    <property type="entry name" value="DUF4130"/>
    <property type="match status" value="1"/>
</dbReference>
<dbReference type="RefSeq" id="WP_160843844.1">
    <property type="nucleotide sequence ID" value="NZ_WVHT01000002.1"/>
</dbReference>
<evidence type="ECO:0000313" key="3">
    <source>
        <dbReference type="Proteomes" id="UP000466586"/>
    </source>
</evidence>
<dbReference type="EMBL" id="WVHT01000002">
    <property type="protein sequence ID" value="MXV50685.1"/>
    <property type="molecule type" value="Genomic_DNA"/>
</dbReference>
<gene>
    <name evidence="2" type="ORF">GS399_06840</name>
</gene>
<evidence type="ECO:0000313" key="2">
    <source>
        <dbReference type="EMBL" id="MXV50685.1"/>
    </source>
</evidence>
<keyword evidence="3" id="KW-1185">Reference proteome</keyword>
<feature type="domain" description="DUF4130" evidence="1">
    <location>
        <begin position="84"/>
        <end position="247"/>
    </location>
</feature>
<dbReference type="InterPro" id="IPR023875">
    <property type="entry name" value="DNA_repair_put"/>
</dbReference>
<name>A0A7K1Y7X4_9SPHI</name>
<accession>A0A7K1Y7X4</accession>
<sequence>MTYLVYDGSWNGLMTAVFEYYEYKLCDVSILAEKSFQPSLLGNEKTVITDINKASRVLASLSKKLSSNGFGKLFPVFLSEQHGIEDQLLNFIKLVFSSDKSPEQAYGNTCVLTIDKVAKMVHREKHRMEAFIRFQQLADGLYYAHISPDFNVLPLIAKHFKNRYADQQWLIYDLKRKYGIYYDLSDVQEVTLDISESPTEGSIFHEDEVLYQTLWKDYFQSVNIKPRKNSKLHIRHVPKRYWKYLTEKLPA</sequence>
<dbReference type="AlphaFoldDB" id="A0A7K1Y7X4"/>
<comment type="caution">
    <text evidence="2">The sequence shown here is derived from an EMBL/GenBank/DDBJ whole genome shotgun (WGS) entry which is preliminary data.</text>
</comment>
<dbReference type="NCBIfam" id="TIGR03915">
    <property type="entry name" value="SAM_7_link_chp"/>
    <property type="match status" value="1"/>
</dbReference>
<dbReference type="InterPro" id="IPR025404">
    <property type="entry name" value="DUF4130"/>
</dbReference>
<dbReference type="Proteomes" id="UP000466586">
    <property type="component" value="Unassembled WGS sequence"/>
</dbReference>
<proteinExistence type="predicted"/>
<protein>
    <submittedName>
        <fullName evidence="2">DUF4130 domain-containing protein</fullName>
    </submittedName>
</protein>
<organism evidence="2 3">
    <name type="scientific">Hufsiella arboris</name>
    <dbReference type="NCBI Taxonomy" id="2695275"/>
    <lineage>
        <taxon>Bacteria</taxon>
        <taxon>Pseudomonadati</taxon>
        <taxon>Bacteroidota</taxon>
        <taxon>Sphingobacteriia</taxon>
        <taxon>Sphingobacteriales</taxon>
        <taxon>Sphingobacteriaceae</taxon>
        <taxon>Hufsiella</taxon>
    </lineage>
</organism>
<evidence type="ECO:0000259" key="1">
    <source>
        <dbReference type="Pfam" id="PF13566"/>
    </source>
</evidence>